<evidence type="ECO:0000313" key="1">
    <source>
        <dbReference type="EMBL" id="GIY30515.1"/>
    </source>
</evidence>
<evidence type="ECO:0000313" key="2">
    <source>
        <dbReference type="Proteomes" id="UP001054837"/>
    </source>
</evidence>
<dbReference type="AlphaFoldDB" id="A0AAV4SDL4"/>
<reference evidence="1 2" key="1">
    <citation type="submission" date="2021-06" db="EMBL/GenBank/DDBJ databases">
        <title>Caerostris darwini draft genome.</title>
        <authorList>
            <person name="Kono N."/>
            <person name="Arakawa K."/>
        </authorList>
    </citation>
    <scope>NUCLEOTIDE SEQUENCE [LARGE SCALE GENOMIC DNA]</scope>
</reference>
<accession>A0AAV4SDL4</accession>
<keyword evidence="2" id="KW-1185">Reference proteome</keyword>
<organism evidence="1 2">
    <name type="scientific">Caerostris darwini</name>
    <dbReference type="NCBI Taxonomy" id="1538125"/>
    <lineage>
        <taxon>Eukaryota</taxon>
        <taxon>Metazoa</taxon>
        <taxon>Ecdysozoa</taxon>
        <taxon>Arthropoda</taxon>
        <taxon>Chelicerata</taxon>
        <taxon>Arachnida</taxon>
        <taxon>Araneae</taxon>
        <taxon>Araneomorphae</taxon>
        <taxon>Entelegynae</taxon>
        <taxon>Araneoidea</taxon>
        <taxon>Araneidae</taxon>
        <taxon>Caerostris</taxon>
    </lineage>
</organism>
<comment type="caution">
    <text evidence="1">The sequence shown here is derived from an EMBL/GenBank/DDBJ whole genome shotgun (WGS) entry which is preliminary data.</text>
</comment>
<gene>
    <name evidence="1" type="ORF">CDAR_495441</name>
</gene>
<dbReference type="EMBL" id="BPLQ01007511">
    <property type="protein sequence ID" value="GIY30515.1"/>
    <property type="molecule type" value="Genomic_DNA"/>
</dbReference>
<sequence>MRVRVPSTVSNQPKKCALITGFGNLARNAARNESLYASLASSSPLKINGYLNWQDSFFKSGCYCCFRNLTNFQVQVSTMDGIPLFFYFPLPIFAAFASSSIE</sequence>
<protein>
    <submittedName>
        <fullName evidence="1">Uncharacterized protein</fullName>
    </submittedName>
</protein>
<dbReference type="Proteomes" id="UP001054837">
    <property type="component" value="Unassembled WGS sequence"/>
</dbReference>
<proteinExistence type="predicted"/>
<name>A0AAV4SDL4_9ARAC</name>